<dbReference type="Proteomes" id="UP000240535">
    <property type="component" value="Unassembled WGS sequence"/>
</dbReference>
<dbReference type="GO" id="GO:0008168">
    <property type="term" value="F:methyltransferase activity"/>
    <property type="evidence" value="ECO:0007669"/>
    <property type="project" value="UniProtKB-KW"/>
</dbReference>
<keyword evidence="1" id="KW-0489">Methyltransferase</keyword>
<keyword evidence="2" id="KW-1185">Reference proteome</keyword>
<dbReference type="AlphaFoldDB" id="A0A2P8QZK8"/>
<name>A0A2P8QZK8_9BACT</name>
<dbReference type="Gene3D" id="3.40.50.150">
    <property type="entry name" value="Vaccinia Virus protein VP39"/>
    <property type="match status" value="1"/>
</dbReference>
<evidence type="ECO:0000313" key="2">
    <source>
        <dbReference type="Proteomes" id="UP000240535"/>
    </source>
</evidence>
<evidence type="ECO:0000313" key="1">
    <source>
        <dbReference type="EMBL" id="PSM51686.1"/>
    </source>
</evidence>
<keyword evidence="1" id="KW-0808">Transferase</keyword>
<proteinExistence type="predicted"/>
<dbReference type="OrthoDB" id="9816564at2"/>
<sequence length="215" mass="25565">MDSCIVCGSEKLFFIKTNFGICYHCKNCNFIFKDRKEMLSLDNELNVYNNHNNSFYDKSYVEYFYDFLNKAVFPFYKEGKTAFDFGSGPSPVLATILKTYHNFNVDIYDKFYSPKKVYLGKKYSLITSTEVLEHIKNPIEAFLIFKSLMDKDSILAIMTSYHPNSYEDFKSWYYIRDKTHISFYSLQTMQYIADKFDLEIVFSDKKRYTTFKLKS</sequence>
<dbReference type="InterPro" id="IPR029063">
    <property type="entry name" value="SAM-dependent_MTases_sf"/>
</dbReference>
<accession>A0A2P8QZK8</accession>
<comment type="caution">
    <text evidence="1">The sequence shown here is derived from an EMBL/GenBank/DDBJ whole genome shotgun (WGS) entry which is preliminary data.</text>
</comment>
<dbReference type="GO" id="GO:0032259">
    <property type="term" value="P:methylation"/>
    <property type="evidence" value="ECO:0007669"/>
    <property type="project" value="UniProtKB-KW"/>
</dbReference>
<dbReference type="RefSeq" id="WP_106871710.1">
    <property type="nucleotide sequence ID" value="NZ_CP053841.1"/>
</dbReference>
<dbReference type="EMBL" id="PDHH01000005">
    <property type="protein sequence ID" value="PSM51686.1"/>
    <property type="molecule type" value="Genomic_DNA"/>
</dbReference>
<organism evidence="1 2">
    <name type="scientific">Campylobacter blaseri</name>
    <dbReference type="NCBI Taxonomy" id="2042961"/>
    <lineage>
        <taxon>Bacteria</taxon>
        <taxon>Pseudomonadati</taxon>
        <taxon>Campylobacterota</taxon>
        <taxon>Epsilonproteobacteria</taxon>
        <taxon>Campylobacterales</taxon>
        <taxon>Campylobacteraceae</taxon>
        <taxon>Campylobacter</taxon>
    </lineage>
</organism>
<gene>
    <name evidence="1" type="ORF">CQ405_06015</name>
</gene>
<protein>
    <submittedName>
        <fullName evidence="1">2-polyprenyl-3-methyl-5-hydroxy-6-metoxy-1, 4-benzoquinol methylase</fullName>
    </submittedName>
</protein>
<dbReference type="SUPFAM" id="SSF53335">
    <property type="entry name" value="S-adenosyl-L-methionine-dependent methyltransferases"/>
    <property type="match status" value="1"/>
</dbReference>
<reference evidence="2" key="1">
    <citation type="submission" date="2017-10" db="EMBL/GenBank/DDBJ databases">
        <title>Campylobacter species from seals.</title>
        <authorList>
            <person name="Gilbert M.J."/>
            <person name="Zomer A.L."/>
            <person name="Timmerman A.J."/>
            <person name="Duim B."/>
            <person name="Wagenaar J.A."/>
        </authorList>
    </citation>
    <scope>NUCLEOTIDE SEQUENCE [LARGE SCALE GENOMIC DNA]</scope>
    <source>
        <strain evidence="2">17S00004-5</strain>
    </source>
</reference>
<dbReference type="Pfam" id="PF13489">
    <property type="entry name" value="Methyltransf_23"/>
    <property type="match status" value="1"/>
</dbReference>